<dbReference type="Proteomes" id="UP001066276">
    <property type="component" value="Chromosome 1_2"/>
</dbReference>
<evidence type="ECO:0000313" key="2">
    <source>
        <dbReference type="Proteomes" id="UP001066276"/>
    </source>
</evidence>
<dbReference type="EMBL" id="JANPWB010000002">
    <property type="protein sequence ID" value="KAJ1207603.1"/>
    <property type="molecule type" value="Genomic_DNA"/>
</dbReference>
<reference evidence="1" key="1">
    <citation type="journal article" date="2022" name="bioRxiv">
        <title>Sequencing and chromosome-scale assembly of the giantPleurodeles waltlgenome.</title>
        <authorList>
            <person name="Brown T."/>
            <person name="Elewa A."/>
            <person name="Iarovenko S."/>
            <person name="Subramanian E."/>
            <person name="Araus A.J."/>
            <person name="Petzold A."/>
            <person name="Susuki M."/>
            <person name="Suzuki K.-i.T."/>
            <person name="Hayashi T."/>
            <person name="Toyoda A."/>
            <person name="Oliveira C."/>
            <person name="Osipova E."/>
            <person name="Leigh N.D."/>
            <person name="Simon A."/>
            <person name="Yun M.H."/>
        </authorList>
    </citation>
    <scope>NUCLEOTIDE SEQUENCE</scope>
    <source>
        <strain evidence="1">20211129_DDA</strain>
        <tissue evidence="1">Liver</tissue>
    </source>
</reference>
<keyword evidence="2" id="KW-1185">Reference proteome</keyword>
<sequence length="114" mass="12154">MPEGGYEVLPRGGCALDGGTAHASCRADCCVAICFTEPSYGLPWQLNTAEEAERSQIGRVLQRGSGSEPILVLSSPLSLHSSTLLADLGLGRHGARVPFHRPVIGDIGWKDRQQ</sequence>
<accession>A0AAV7W0W3</accession>
<comment type="caution">
    <text evidence="1">The sequence shown here is derived from an EMBL/GenBank/DDBJ whole genome shotgun (WGS) entry which is preliminary data.</text>
</comment>
<gene>
    <name evidence="1" type="ORF">NDU88_002993</name>
</gene>
<name>A0AAV7W0W3_PLEWA</name>
<proteinExistence type="predicted"/>
<protein>
    <submittedName>
        <fullName evidence="1">Uncharacterized protein</fullName>
    </submittedName>
</protein>
<dbReference type="AlphaFoldDB" id="A0AAV7W0W3"/>
<organism evidence="1 2">
    <name type="scientific">Pleurodeles waltl</name>
    <name type="common">Iberian ribbed newt</name>
    <dbReference type="NCBI Taxonomy" id="8319"/>
    <lineage>
        <taxon>Eukaryota</taxon>
        <taxon>Metazoa</taxon>
        <taxon>Chordata</taxon>
        <taxon>Craniata</taxon>
        <taxon>Vertebrata</taxon>
        <taxon>Euteleostomi</taxon>
        <taxon>Amphibia</taxon>
        <taxon>Batrachia</taxon>
        <taxon>Caudata</taxon>
        <taxon>Salamandroidea</taxon>
        <taxon>Salamandridae</taxon>
        <taxon>Pleurodelinae</taxon>
        <taxon>Pleurodeles</taxon>
    </lineage>
</organism>
<evidence type="ECO:0000313" key="1">
    <source>
        <dbReference type="EMBL" id="KAJ1207603.1"/>
    </source>
</evidence>